<organism evidence="6 7">
    <name type="scientific">Streptomyces microflavus</name>
    <name type="common">Streptomyces lipmanii</name>
    <dbReference type="NCBI Taxonomy" id="1919"/>
    <lineage>
        <taxon>Bacteria</taxon>
        <taxon>Bacillati</taxon>
        <taxon>Actinomycetota</taxon>
        <taxon>Actinomycetes</taxon>
        <taxon>Kitasatosporales</taxon>
        <taxon>Streptomycetaceae</taxon>
        <taxon>Streptomyces</taxon>
    </lineage>
</organism>
<keyword evidence="2 6" id="KW-0808">Transferase</keyword>
<evidence type="ECO:0000313" key="7">
    <source>
        <dbReference type="Proteomes" id="UP000471648"/>
    </source>
</evidence>
<proteinExistence type="predicted"/>
<dbReference type="GO" id="GO:0004314">
    <property type="term" value="F:[acyl-carrier-protein] S-malonyltransferase activity"/>
    <property type="evidence" value="ECO:0007669"/>
    <property type="project" value="UniProtKB-EC"/>
</dbReference>
<gene>
    <name evidence="6" type="ORF">G3I39_03430</name>
</gene>
<dbReference type="Gene3D" id="3.40.366.10">
    <property type="entry name" value="Malonyl-Coenzyme A Acyl Carrier Protein, domain 2"/>
    <property type="match status" value="1"/>
</dbReference>
<dbReference type="EC" id="2.3.1.39" evidence="1"/>
<dbReference type="InterPro" id="IPR050858">
    <property type="entry name" value="Mal-CoA-ACP_Trans/PKS_FabD"/>
</dbReference>
<dbReference type="Proteomes" id="UP000471648">
    <property type="component" value="Unassembled WGS sequence"/>
</dbReference>
<dbReference type="InterPro" id="IPR001227">
    <property type="entry name" value="Ac_transferase_dom_sf"/>
</dbReference>
<sequence length="114" mass="12066">MHAWLFPGQGSHRPGMGADVLKRFPDHVAAADEILGLAVGELCLHDSGGLLRDTRHVQPALFVVEALTALAAREDGAPPPGVLAGHSLGEYAALFTAGCFDFETGVRLTRHRGE</sequence>
<evidence type="ECO:0000256" key="2">
    <source>
        <dbReference type="ARBA" id="ARBA00022679"/>
    </source>
</evidence>
<dbReference type="AlphaFoldDB" id="A0A6N9V3C6"/>
<keyword evidence="3 6" id="KW-0012">Acyltransferase</keyword>
<comment type="caution">
    <text evidence="6">The sequence shown here is derived from an EMBL/GenBank/DDBJ whole genome shotgun (WGS) entry which is preliminary data.</text>
</comment>
<evidence type="ECO:0000313" key="6">
    <source>
        <dbReference type="EMBL" id="NEB66125.1"/>
    </source>
</evidence>
<dbReference type="InterPro" id="IPR014043">
    <property type="entry name" value="Acyl_transferase_dom"/>
</dbReference>
<evidence type="ECO:0000256" key="3">
    <source>
        <dbReference type="ARBA" id="ARBA00023315"/>
    </source>
</evidence>
<protein>
    <recommendedName>
        <fullName evidence="1">[acyl-carrier-protein] S-malonyltransferase</fullName>
        <ecNumber evidence="1">2.3.1.39</ecNumber>
    </recommendedName>
</protein>
<comment type="catalytic activity">
    <reaction evidence="4">
        <text>holo-[ACP] + malonyl-CoA = malonyl-[ACP] + CoA</text>
        <dbReference type="Rhea" id="RHEA:41792"/>
        <dbReference type="Rhea" id="RHEA-COMP:9623"/>
        <dbReference type="Rhea" id="RHEA-COMP:9685"/>
        <dbReference type="ChEBI" id="CHEBI:57287"/>
        <dbReference type="ChEBI" id="CHEBI:57384"/>
        <dbReference type="ChEBI" id="CHEBI:64479"/>
        <dbReference type="ChEBI" id="CHEBI:78449"/>
        <dbReference type="EC" id="2.3.1.39"/>
    </reaction>
</comment>
<feature type="domain" description="Malonyl-CoA:ACP transacylase (MAT)" evidence="5">
    <location>
        <begin position="4"/>
        <end position="112"/>
    </location>
</feature>
<dbReference type="GO" id="GO:0005829">
    <property type="term" value="C:cytosol"/>
    <property type="evidence" value="ECO:0007669"/>
    <property type="project" value="TreeGrafter"/>
</dbReference>
<evidence type="ECO:0000256" key="1">
    <source>
        <dbReference type="ARBA" id="ARBA00013258"/>
    </source>
</evidence>
<name>A0A6N9V3C6_STRMI</name>
<dbReference type="PANTHER" id="PTHR42681">
    <property type="entry name" value="MALONYL-COA-ACYL CARRIER PROTEIN TRANSACYLASE, MITOCHONDRIAL"/>
    <property type="match status" value="1"/>
</dbReference>
<dbReference type="PANTHER" id="PTHR42681:SF1">
    <property type="entry name" value="MALONYL-COA-ACYL CARRIER PROTEIN TRANSACYLASE, MITOCHONDRIAL"/>
    <property type="match status" value="1"/>
</dbReference>
<dbReference type="EMBL" id="JAAGME010000163">
    <property type="protein sequence ID" value="NEB66125.1"/>
    <property type="molecule type" value="Genomic_DNA"/>
</dbReference>
<dbReference type="Pfam" id="PF00698">
    <property type="entry name" value="Acyl_transf_1"/>
    <property type="match status" value="1"/>
</dbReference>
<feature type="non-terminal residue" evidence="6">
    <location>
        <position position="114"/>
    </location>
</feature>
<accession>A0A6N9V3C6</accession>
<dbReference type="InterPro" id="IPR016035">
    <property type="entry name" value="Acyl_Trfase/lysoPLipase"/>
</dbReference>
<dbReference type="RefSeq" id="WP_164356174.1">
    <property type="nucleotide sequence ID" value="NZ_JAAGME010000163.1"/>
</dbReference>
<evidence type="ECO:0000256" key="4">
    <source>
        <dbReference type="ARBA" id="ARBA00048462"/>
    </source>
</evidence>
<dbReference type="GO" id="GO:0006633">
    <property type="term" value="P:fatty acid biosynthetic process"/>
    <property type="evidence" value="ECO:0007669"/>
    <property type="project" value="TreeGrafter"/>
</dbReference>
<evidence type="ECO:0000259" key="5">
    <source>
        <dbReference type="Pfam" id="PF00698"/>
    </source>
</evidence>
<reference evidence="6 7" key="1">
    <citation type="submission" date="2020-01" db="EMBL/GenBank/DDBJ databases">
        <title>Insect and environment-associated Actinomycetes.</title>
        <authorList>
            <person name="Currrie C."/>
            <person name="Chevrette M."/>
            <person name="Carlson C."/>
            <person name="Stubbendieck R."/>
            <person name="Wendt-Pienkowski E."/>
        </authorList>
    </citation>
    <scope>NUCLEOTIDE SEQUENCE [LARGE SCALE GENOMIC DNA]</scope>
    <source>
        <strain evidence="6 7">SID14438</strain>
    </source>
</reference>
<dbReference type="SUPFAM" id="SSF52151">
    <property type="entry name" value="FabD/lysophospholipase-like"/>
    <property type="match status" value="1"/>
</dbReference>